<dbReference type="Pfam" id="PF01425">
    <property type="entry name" value="Amidase"/>
    <property type="match status" value="1"/>
</dbReference>
<dbReference type="InterPro" id="IPR036928">
    <property type="entry name" value="AS_sf"/>
</dbReference>
<dbReference type="AlphaFoldDB" id="R7S3U4"/>
<keyword evidence="9" id="KW-1185">Reference proteome</keyword>
<dbReference type="PIRSF" id="PIRSF001221">
    <property type="entry name" value="Amidase_fungi"/>
    <property type="match status" value="1"/>
</dbReference>
<protein>
    <recommendedName>
        <fullName evidence="3">amidase</fullName>
        <ecNumber evidence="3">3.5.1.4</ecNumber>
    </recommendedName>
</protein>
<comment type="catalytic activity">
    <reaction evidence="1">
        <text>a monocarboxylic acid amide + H2O = a monocarboxylate + NH4(+)</text>
        <dbReference type="Rhea" id="RHEA:12020"/>
        <dbReference type="ChEBI" id="CHEBI:15377"/>
        <dbReference type="ChEBI" id="CHEBI:28938"/>
        <dbReference type="ChEBI" id="CHEBI:35757"/>
        <dbReference type="ChEBI" id="CHEBI:83628"/>
        <dbReference type="EC" id="3.5.1.4"/>
    </reaction>
</comment>
<keyword evidence="4" id="KW-0378">Hydrolase</keyword>
<dbReference type="SUPFAM" id="SSF75304">
    <property type="entry name" value="Amidase signature (AS) enzymes"/>
    <property type="match status" value="1"/>
</dbReference>
<dbReference type="EC" id="3.5.1.4" evidence="3"/>
<evidence type="ECO:0000313" key="8">
    <source>
        <dbReference type="EMBL" id="EIN05060.1"/>
    </source>
</evidence>
<evidence type="ECO:0000313" key="9">
    <source>
        <dbReference type="Proteomes" id="UP000054196"/>
    </source>
</evidence>
<dbReference type="Proteomes" id="UP000054196">
    <property type="component" value="Unassembled WGS sequence"/>
</dbReference>
<feature type="binding site" evidence="6">
    <location>
        <position position="196"/>
    </location>
    <ligand>
        <name>substrate</name>
    </ligand>
</feature>
<feature type="domain" description="Amidase" evidence="7">
    <location>
        <begin position="64"/>
        <end position="552"/>
    </location>
</feature>
<comment type="similarity">
    <text evidence="2">Belongs to the amidase family.</text>
</comment>
<name>R7S3U4_PUNST</name>
<dbReference type="PANTHER" id="PTHR46072:SF10">
    <property type="entry name" value="ACETAMIDASE"/>
    <property type="match status" value="1"/>
</dbReference>
<gene>
    <name evidence="8" type="ORF">PUNSTDRAFT_107344</name>
</gene>
<sequence length="576" mass="63305">MVFFLGYLAHRRDCRFKQAERQHAIASLPAAYHTPLTSSDIAILNTPVASTASNVRAGAWSASDVLKAYGKRALEAHQETNCLTEVMIGRAEALIASAKKGGGVAEVNFQGSLAGVPVSLKDITGVAGYDACMGHSKLVGKPFKKDAALVRLLKDAGAVPFVKTNIPITLLSFESTNDVFGRTSNPFNKAYSPGGSTGGESALLAFGGSRIGIGTDVAGSVRVPSHYSGIYTIKCSTGRMPRTGCMTTMPGQEGVPAVYSPMTRTLEDLGYFLKSIVDMKPWTYDHSCHPIPWRGEEVKKEMEDEKREIRWGVLWTDGVVDPTPACLRALQLTVDALSARGDSIINLSDAPSPYRGLRAASILLNNDGCSVLNSFFRSYFEWNDPGVARMLFAFRVPAFIKRVYAWLLRTVWKDEIWAGLVERWNRPTTPELWGLVKEREGYRAEWYEYMKEKNVDYVLCVPNAAPAVPAGGMYDGFCSCGYTFLWNLLDYSAGVMPVTNVDAALDAVPRDLWKRMPNSIAKGAWKMYDAKKMEGLPVGVEVVGRRLEEEKVFWGMERIKDALTATGVHFKGIEVA</sequence>
<feature type="active site" description="Charge relay system" evidence="5">
    <location>
        <position position="196"/>
    </location>
</feature>
<feature type="binding site" evidence="6">
    <location>
        <begin position="217"/>
        <end position="220"/>
    </location>
    <ligand>
        <name>substrate</name>
    </ligand>
</feature>
<feature type="active site" description="Charge relay system" evidence="5">
    <location>
        <position position="121"/>
    </location>
</feature>
<evidence type="ECO:0000256" key="5">
    <source>
        <dbReference type="PIRSR" id="PIRSR001221-1"/>
    </source>
</evidence>
<evidence type="ECO:0000256" key="2">
    <source>
        <dbReference type="ARBA" id="ARBA00009199"/>
    </source>
</evidence>
<feature type="binding site" evidence="6">
    <location>
        <position position="170"/>
    </location>
    <ligand>
        <name>substrate</name>
    </ligand>
</feature>
<organism evidence="8 9">
    <name type="scientific">Punctularia strigosozonata (strain HHB-11173)</name>
    <name type="common">White-rot fungus</name>
    <dbReference type="NCBI Taxonomy" id="741275"/>
    <lineage>
        <taxon>Eukaryota</taxon>
        <taxon>Fungi</taxon>
        <taxon>Dikarya</taxon>
        <taxon>Basidiomycota</taxon>
        <taxon>Agaricomycotina</taxon>
        <taxon>Agaricomycetes</taxon>
        <taxon>Corticiales</taxon>
        <taxon>Punctulariaceae</taxon>
        <taxon>Punctularia</taxon>
    </lineage>
</organism>
<dbReference type="EMBL" id="JH687551">
    <property type="protein sequence ID" value="EIN05060.1"/>
    <property type="molecule type" value="Genomic_DNA"/>
</dbReference>
<evidence type="ECO:0000256" key="1">
    <source>
        <dbReference type="ARBA" id="ARBA00001311"/>
    </source>
</evidence>
<dbReference type="GeneID" id="18876081"/>
<dbReference type="OrthoDB" id="6428749at2759"/>
<dbReference type="eggNOG" id="KOG1212">
    <property type="taxonomic scope" value="Eukaryota"/>
</dbReference>
<dbReference type="InterPro" id="IPR023631">
    <property type="entry name" value="Amidase_dom"/>
</dbReference>
<evidence type="ECO:0000256" key="4">
    <source>
        <dbReference type="ARBA" id="ARBA00022801"/>
    </source>
</evidence>
<reference evidence="9" key="1">
    <citation type="journal article" date="2012" name="Science">
        <title>The Paleozoic origin of enzymatic lignin decomposition reconstructed from 31 fungal genomes.</title>
        <authorList>
            <person name="Floudas D."/>
            <person name="Binder M."/>
            <person name="Riley R."/>
            <person name="Barry K."/>
            <person name="Blanchette R.A."/>
            <person name="Henrissat B."/>
            <person name="Martinez A.T."/>
            <person name="Otillar R."/>
            <person name="Spatafora J.W."/>
            <person name="Yadav J.S."/>
            <person name="Aerts A."/>
            <person name="Benoit I."/>
            <person name="Boyd A."/>
            <person name="Carlson A."/>
            <person name="Copeland A."/>
            <person name="Coutinho P.M."/>
            <person name="de Vries R.P."/>
            <person name="Ferreira P."/>
            <person name="Findley K."/>
            <person name="Foster B."/>
            <person name="Gaskell J."/>
            <person name="Glotzer D."/>
            <person name="Gorecki P."/>
            <person name="Heitman J."/>
            <person name="Hesse C."/>
            <person name="Hori C."/>
            <person name="Igarashi K."/>
            <person name="Jurgens J.A."/>
            <person name="Kallen N."/>
            <person name="Kersten P."/>
            <person name="Kohler A."/>
            <person name="Kuees U."/>
            <person name="Kumar T.K.A."/>
            <person name="Kuo A."/>
            <person name="LaButti K."/>
            <person name="Larrondo L.F."/>
            <person name="Lindquist E."/>
            <person name="Ling A."/>
            <person name="Lombard V."/>
            <person name="Lucas S."/>
            <person name="Lundell T."/>
            <person name="Martin R."/>
            <person name="McLaughlin D.J."/>
            <person name="Morgenstern I."/>
            <person name="Morin E."/>
            <person name="Murat C."/>
            <person name="Nagy L.G."/>
            <person name="Nolan M."/>
            <person name="Ohm R.A."/>
            <person name="Patyshakuliyeva A."/>
            <person name="Rokas A."/>
            <person name="Ruiz-Duenas F.J."/>
            <person name="Sabat G."/>
            <person name="Salamov A."/>
            <person name="Samejima M."/>
            <person name="Schmutz J."/>
            <person name="Slot J.C."/>
            <person name="St John F."/>
            <person name="Stenlid J."/>
            <person name="Sun H."/>
            <person name="Sun S."/>
            <person name="Syed K."/>
            <person name="Tsang A."/>
            <person name="Wiebenga A."/>
            <person name="Young D."/>
            <person name="Pisabarro A."/>
            <person name="Eastwood D.C."/>
            <person name="Martin F."/>
            <person name="Cullen D."/>
            <person name="Grigoriev I.V."/>
            <person name="Hibbett D.S."/>
        </authorList>
    </citation>
    <scope>NUCLEOTIDE SEQUENCE [LARGE SCALE GENOMIC DNA]</scope>
    <source>
        <strain evidence="9">HHB-11173 SS5</strain>
    </source>
</reference>
<dbReference type="KEGG" id="psq:PUNSTDRAFT_107344"/>
<evidence type="ECO:0000259" key="7">
    <source>
        <dbReference type="Pfam" id="PF01425"/>
    </source>
</evidence>
<dbReference type="OMA" id="GMQPWKY"/>
<proteinExistence type="inferred from homology"/>
<evidence type="ECO:0000256" key="6">
    <source>
        <dbReference type="PIRSR" id="PIRSR001221-2"/>
    </source>
</evidence>
<dbReference type="FunFam" id="3.90.1300.10:FF:000003">
    <property type="entry name" value="Amidase signature enzyme"/>
    <property type="match status" value="1"/>
</dbReference>
<feature type="active site" description="Acyl-ester intermediate" evidence="5">
    <location>
        <position position="220"/>
    </location>
</feature>
<dbReference type="GO" id="GO:0004040">
    <property type="term" value="F:amidase activity"/>
    <property type="evidence" value="ECO:0007669"/>
    <property type="project" value="UniProtKB-EC"/>
</dbReference>
<dbReference type="RefSeq" id="XP_007387463.1">
    <property type="nucleotide sequence ID" value="XM_007387401.1"/>
</dbReference>
<dbReference type="PANTHER" id="PTHR46072">
    <property type="entry name" value="AMIDASE-RELATED-RELATED"/>
    <property type="match status" value="1"/>
</dbReference>
<evidence type="ECO:0000256" key="3">
    <source>
        <dbReference type="ARBA" id="ARBA00012922"/>
    </source>
</evidence>
<dbReference type="Gene3D" id="3.90.1300.10">
    <property type="entry name" value="Amidase signature (AS) domain"/>
    <property type="match status" value="1"/>
</dbReference>
<accession>R7S3U4</accession>
<dbReference type="HOGENOM" id="CLU_009600_9_3_1"/>